<evidence type="ECO:0008006" key="5">
    <source>
        <dbReference type="Google" id="ProtNLM"/>
    </source>
</evidence>
<dbReference type="PROSITE" id="PS51375">
    <property type="entry name" value="PPR"/>
    <property type="match status" value="1"/>
</dbReference>
<dbReference type="KEGG" id="smo:SELMODRAFT_417058"/>
<dbReference type="Gene3D" id="1.25.40.10">
    <property type="entry name" value="Tetratricopeptide repeat domain"/>
    <property type="match status" value="3"/>
</dbReference>
<dbReference type="GO" id="GO:0003723">
    <property type="term" value="F:RNA binding"/>
    <property type="evidence" value="ECO:0007669"/>
    <property type="project" value="InterPro"/>
</dbReference>
<evidence type="ECO:0000313" key="4">
    <source>
        <dbReference type="Proteomes" id="UP000001514"/>
    </source>
</evidence>
<dbReference type="InterPro" id="IPR002885">
    <property type="entry name" value="PPR_rpt"/>
</dbReference>
<dbReference type="Pfam" id="PF01535">
    <property type="entry name" value="PPR"/>
    <property type="match status" value="3"/>
</dbReference>
<dbReference type="InterPro" id="IPR046960">
    <property type="entry name" value="PPR_At4g14850-like_plant"/>
</dbReference>
<reference evidence="3 4" key="1">
    <citation type="journal article" date="2011" name="Science">
        <title>The Selaginella genome identifies genetic changes associated with the evolution of vascular plants.</title>
        <authorList>
            <person name="Banks J.A."/>
            <person name="Nishiyama T."/>
            <person name="Hasebe M."/>
            <person name="Bowman J.L."/>
            <person name="Gribskov M."/>
            <person name="dePamphilis C."/>
            <person name="Albert V.A."/>
            <person name="Aono N."/>
            <person name="Aoyama T."/>
            <person name="Ambrose B.A."/>
            <person name="Ashton N.W."/>
            <person name="Axtell M.J."/>
            <person name="Barker E."/>
            <person name="Barker M.S."/>
            <person name="Bennetzen J.L."/>
            <person name="Bonawitz N.D."/>
            <person name="Chapple C."/>
            <person name="Cheng C."/>
            <person name="Correa L.G."/>
            <person name="Dacre M."/>
            <person name="DeBarry J."/>
            <person name="Dreyer I."/>
            <person name="Elias M."/>
            <person name="Engstrom E.M."/>
            <person name="Estelle M."/>
            <person name="Feng L."/>
            <person name="Finet C."/>
            <person name="Floyd S.K."/>
            <person name="Frommer W.B."/>
            <person name="Fujita T."/>
            <person name="Gramzow L."/>
            <person name="Gutensohn M."/>
            <person name="Harholt J."/>
            <person name="Hattori M."/>
            <person name="Heyl A."/>
            <person name="Hirai T."/>
            <person name="Hiwatashi Y."/>
            <person name="Ishikawa M."/>
            <person name="Iwata M."/>
            <person name="Karol K.G."/>
            <person name="Koehler B."/>
            <person name="Kolukisaoglu U."/>
            <person name="Kubo M."/>
            <person name="Kurata T."/>
            <person name="Lalonde S."/>
            <person name="Li K."/>
            <person name="Li Y."/>
            <person name="Litt A."/>
            <person name="Lyons E."/>
            <person name="Manning G."/>
            <person name="Maruyama T."/>
            <person name="Michael T.P."/>
            <person name="Mikami K."/>
            <person name="Miyazaki S."/>
            <person name="Morinaga S."/>
            <person name="Murata T."/>
            <person name="Mueller-Roeber B."/>
            <person name="Nelson D.R."/>
            <person name="Obara M."/>
            <person name="Oguri Y."/>
            <person name="Olmstead R.G."/>
            <person name="Onodera N."/>
            <person name="Petersen B.L."/>
            <person name="Pils B."/>
            <person name="Prigge M."/>
            <person name="Rensing S.A."/>
            <person name="Riano-Pachon D.M."/>
            <person name="Roberts A.W."/>
            <person name="Sato Y."/>
            <person name="Scheller H.V."/>
            <person name="Schulz B."/>
            <person name="Schulz C."/>
            <person name="Shakirov E.V."/>
            <person name="Shibagaki N."/>
            <person name="Shinohara N."/>
            <person name="Shippen D.E."/>
            <person name="Soerensen I."/>
            <person name="Sotooka R."/>
            <person name="Sugimoto N."/>
            <person name="Sugita M."/>
            <person name="Sumikawa N."/>
            <person name="Tanurdzic M."/>
            <person name="Theissen G."/>
            <person name="Ulvskov P."/>
            <person name="Wakazuki S."/>
            <person name="Weng J.K."/>
            <person name="Willats W.W."/>
            <person name="Wipf D."/>
            <person name="Wolf P.G."/>
            <person name="Yang L."/>
            <person name="Zimmer A.D."/>
            <person name="Zhu Q."/>
            <person name="Mitros T."/>
            <person name="Hellsten U."/>
            <person name="Loque D."/>
            <person name="Otillar R."/>
            <person name="Salamov A."/>
            <person name="Schmutz J."/>
            <person name="Shapiro H."/>
            <person name="Lindquist E."/>
            <person name="Lucas S."/>
            <person name="Rokhsar D."/>
            <person name="Grigoriev I.V."/>
        </authorList>
    </citation>
    <scope>NUCLEOTIDE SEQUENCE [LARGE SCALE GENOMIC DNA]</scope>
</reference>
<dbReference type="GO" id="GO:0009451">
    <property type="term" value="P:RNA modification"/>
    <property type="evidence" value="ECO:0007669"/>
    <property type="project" value="InterPro"/>
</dbReference>
<feature type="repeat" description="PPR" evidence="2">
    <location>
        <begin position="127"/>
        <end position="157"/>
    </location>
</feature>
<gene>
    <name evidence="3" type="ORF">SELMODRAFT_417058</name>
</gene>
<proteinExistence type="predicted"/>
<evidence type="ECO:0000256" key="1">
    <source>
        <dbReference type="ARBA" id="ARBA00022737"/>
    </source>
</evidence>
<keyword evidence="4" id="KW-1185">Reference proteome</keyword>
<evidence type="ECO:0000256" key="2">
    <source>
        <dbReference type="PROSITE-ProRule" id="PRU00708"/>
    </source>
</evidence>
<protein>
    <recommendedName>
        <fullName evidence="5">Pentacotripeptide-repeat region of PRORP domain-containing protein</fullName>
    </recommendedName>
</protein>
<dbReference type="NCBIfam" id="TIGR00756">
    <property type="entry name" value="PPR"/>
    <property type="match status" value="1"/>
</dbReference>
<dbReference type="PANTHER" id="PTHR47926">
    <property type="entry name" value="PENTATRICOPEPTIDE REPEAT-CONTAINING PROTEIN"/>
    <property type="match status" value="1"/>
</dbReference>
<dbReference type="Gramene" id="EFJ21799">
    <property type="protein sequence ID" value="EFJ21799"/>
    <property type="gene ID" value="SELMODRAFT_417058"/>
</dbReference>
<evidence type="ECO:0000313" key="3">
    <source>
        <dbReference type="EMBL" id="EFJ21799.1"/>
    </source>
</evidence>
<organism evidence="4">
    <name type="scientific">Selaginella moellendorffii</name>
    <name type="common">Spikemoss</name>
    <dbReference type="NCBI Taxonomy" id="88036"/>
    <lineage>
        <taxon>Eukaryota</taxon>
        <taxon>Viridiplantae</taxon>
        <taxon>Streptophyta</taxon>
        <taxon>Embryophyta</taxon>
        <taxon>Tracheophyta</taxon>
        <taxon>Lycopodiopsida</taxon>
        <taxon>Selaginellales</taxon>
        <taxon>Selaginellaceae</taxon>
        <taxon>Selaginella</taxon>
    </lineage>
</organism>
<dbReference type="InterPro" id="IPR011990">
    <property type="entry name" value="TPR-like_helical_dom_sf"/>
</dbReference>
<dbReference type="HOGENOM" id="CLU_002706_0_1_1"/>
<dbReference type="EMBL" id="GL377598">
    <property type="protein sequence ID" value="EFJ21799.1"/>
    <property type="molecule type" value="Genomic_DNA"/>
</dbReference>
<dbReference type="Proteomes" id="UP000001514">
    <property type="component" value="Unassembled WGS sequence"/>
</dbReference>
<name>D8S183_SELML</name>
<sequence length="459" mass="49733">MEGEGMEPDKVTFTSVLSACSNANDLELRQALHALVLARRDGFSDGVLAGAVDFPELQGHKGGRGVECDDHGLRAGGYSRAAVDLYDMMKQRGLDADESTLSSILSACAELKDCQKLHVASKDCSQSPVVLNALIKMYASCGEIREAKAVFKRMKSCLRPRCAHLHVPRHLKSSANCWNAMLVAYEDGVRLYWEMSSAGIKANEGTFAGALAACSMPGAVREGYRIHEQVSSSRYSSDLSLKTALVHMYARCNQVDAAFHVFEQLQPDVMAWNAMIAAYAQNGGTLSSSTARCGRKIFEQAVRQSPELERNTAVECAAFNLYAKCGKLDPTLTMATASTRSGSTASSSSTATNRWSRLSCWRVATPASLTSDRITPTFDHYSGVVTVLSRAVKLEEAEDLLHSMPFNPGSVGWTSLLGACGTHGHLKRARRAADEAMELDRHDSAPYVLLSNENQAQSS</sequence>
<keyword evidence="1" id="KW-0677">Repeat</keyword>
<dbReference type="eggNOG" id="KOG4197">
    <property type="taxonomic scope" value="Eukaryota"/>
</dbReference>
<dbReference type="InParanoid" id="D8S183"/>
<dbReference type="STRING" id="88036.D8S183"/>
<accession>D8S183</accession>
<dbReference type="AlphaFoldDB" id="D8S183"/>